<reference evidence="2" key="1">
    <citation type="submission" date="2023-07" db="EMBL/GenBank/DDBJ databases">
        <title>30 novel species of actinomycetes from the DSMZ collection.</title>
        <authorList>
            <person name="Nouioui I."/>
        </authorList>
    </citation>
    <scope>NUCLEOTIDE SEQUENCE [LARGE SCALE GENOMIC DNA]</scope>
    <source>
        <strain evidence="2">DSM 41886</strain>
    </source>
</reference>
<dbReference type="InterPro" id="IPR046030">
    <property type="entry name" value="DUF5988"/>
</dbReference>
<proteinExistence type="predicted"/>
<keyword evidence="2" id="KW-1185">Reference proteome</keyword>
<evidence type="ECO:0000313" key="1">
    <source>
        <dbReference type="EMBL" id="MDT0442554.1"/>
    </source>
</evidence>
<dbReference type="Proteomes" id="UP001183615">
    <property type="component" value="Unassembled WGS sequence"/>
</dbReference>
<protein>
    <submittedName>
        <fullName evidence="1">DUF5988 family protein</fullName>
    </submittedName>
</protein>
<accession>A0ABU2S0L7</accession>
<name>A0ABU2S0L7_9ACTN</name>
<sequence length="71" mass="8103">MLQLEPNVLLRGGPAEVPDQKRTCYVGDVEQPVKVSLGNAYEHFVPTRETVEHEGVMLTVFEWSRRTYVAE</sequence>
<gene>
    <name evidence="1" type="ORF">RM779_08080</name>
</gene>
<dbReference type="EMBL" id="JAVREV010000003">
    <property type="protein sequence ID" value="MDT0442554.1"/>
    <property type="molecule type" value="Genomic_DNA"/>
</dbReference>
<dbReference type="Pfam" id="PF19450">
    <property type="entry name" value="DUF5988"/>
    <property type="match status" value="1"/>
</dbReference>
<comment type="caution">
    <text evidence="1">The sequence shown here is derived from an EMBL/GenBank/DDBJ whole genome shotgun (WGS) entry which is preliminary data.</text>
</comment>
<evidence type="ECO:0000313" key="2">
    <source>
        <dbReference type="Proteomes" id="UP001183615"/>
    </source>
</evidence>
<organism evidence="1 2">
    <name type="scientific">Streptomyces johnsoniae</name>
    <dbReference type="NCBI Taxonomy" id="3075532"/>
    <lineage>
        <taxon>Bacteria</taxon>
        <taxon>Bacillati</taxon>
        <taxon>Actinomycetota</taxon>
        <taxon>Actinomycetes</taxon>
        <taxon>Kitasatosporales</taxon>
        <taxon>Streptomycetaceae</taxon>
        <taxon>Streptomyces</taxon>
    </lineage>
</organism>
<dbReference type="RefSeq" id="WP_311616978.1">
    <property type="nucleotide sequence ID" value="NZ_JAVREV010000003.1"/>
</dbReference>